<feature type="region of interest" description="Disordered" evidence="2">
    <location>
        <begin position="463"/>
        <end position="591"/>
    </location>
</feature>
<proteinExistence type="predicted"/>
<dbReference type="EMBL" id="CP001804">
    <property type="protein sequence ID" value="ACY13173.1"/>
    <property type="molecule type" value="Genomic_DNA"/>
</dbReference>
<dbReference type="Pfam" id="PF00575">
    <property type="entry name" value="S1"/>
    <property type="match status" value="1"/>
</dbReference>
<gene>
    <name evidence="4" type="ordered locus">Hoch_0535</name>
</gene>
<feature type="compositionally biased region" description="Gly residues" evidence="2">
    <location>
        <begin position="503"/>
        <end position="514"/>
    </location>
</feature>
<dbReference type="InterPro" id="IPR050437">
    <property type="entry name" value="Ribos_protein_bS1-like"/>
</dbReference>
<organism evidence="4 5">
    <name type="scientific">Haliangium ochraceum (strain DSM 14365 / JCM 11303 / SMP-2)</name>
    <dbReference type="NCBI Taxonomy" id="502025"/>
    <lineage>
        <taxon>Bacteria</taxon>
        <taxon>Pseudomonadati</taxon>
        <taxon>Myxococcota</taxon>
        <taxon>Polyangia</taxon>
        <taxon>Haliangiales</taxon>
        <taxon>Kofleriaceae</taxon>
        <taxon>Haliangium</taxon>
    </lineage>
</organism>
<dbReference type="Gene3D" id="1.25.40.10">
    <property type="entry name" value="Tetratricopeptide repeat domain"/>
    <property type="match status" value="1"/>
</dbReference>
<evidence type="ECO:0000256" key="2">
    <source>
        <dbReference type="SAM" id="MobiDB-lite"/>
    </source>
</evidence>
<dbReference type="PROSITE" id="PS50126">
    <property type="entry name" value="S1"/>
    <property type="match status" value="1"/>
</dbReference>
<dbReference type="GO" id="GO:0006412">
    <property type="term" value="P:translation"/>
    <property type="evidence" value="ECO:0007669"/>
    <property type="project" value="TreeGrafter"/>
</dbReference>
<dbReference type="InterPro" id="IPR012340">
    <property type="entry name" value="NA-bd_OB-fold"/>
</dbReference>
<feature type="region of interest" description="Disordered" evidence="2">
    <location>
        <begin position="1"/>
        <end position="113"/>
    </location>
</feature>
<dbReference type="KEGG" id="hoh:Hoch_0535"/>
<reference evidence="4 5" key="1">
    <citation type="journal article" date="2010" name="Stand. Genomic Sci.">
        <title>Complete genome sequence of Haliangium ochraceum type strain (SMP-2).</title>
        <authorList>
            <consortium name="US DOE Joint Genome Institute (JGI-PGF)"/>
            <person name="Ivanova N."/>
            <person name="Daum C."/>
            <person name="Lang E."/>
            <person name="Abt B."/>
            <person name="Kopitz M."/>
            <person name="Saunders E."/>
            <person name="Lapidus A."/>
            <person name="Lucas S."/>
            <person name="Glavina Del Rio T."/>
            <person name="Nolan M."/>
            <person name="Tice H."/>
            <person name="Copeland A."/>
            <person name="Cheng J.F."/>
            <person name="Chen F."/>
            <person name="Bruce D."/>
            <person name="Goodwin L."/>
            <person name="Pitluck S."/>
            <person name="Mavromatis K."/>
            <person name="Pati A."/>
            <person name="Mikhailova N."/>
            <person name="Chen A."/>
            <person name="Palaniappan K."/>
            <person name="Land M."/>
            <person name="Hauser L."/>
            <person name="Chang Y.J."/>
            <person name="Jeffries C.D."/>
            <person name="Detter J.C."/>
            <person name="Brettin T."/>
            <person name="Rohde M."/>
            <person name="Goker M."/>
            <person name="Bristow J."/>
            <person name="Markowitz V."/>
            <person name="Eisen J.A."/>
            <person name="Hugenholtz P."/>
            <person name="Kyrpides N.C."/>
            <person name="Klenk H.P."/>
        </authorList>
    </citation>
    <scope>NUCLEOTIDE SEQUENCE [LARGE SCALE GENOMIC DNA]</scope>
    <source>
        <strain evidence="5">DSM 14365 / CIP 107738 / JCM 11303 / AJ 13395 / SMP-2</strain>
    </source>
</reference>
<dbReference type="InterPro" id="IPR011990">
    <property type="entry name" value="TPR-like_helical_dom_sf"/>
</dbReference>
<feature type="coiled-coil region" evidence="1">
    <location>
        <begin position="291"/>
        <end position="357"/>
    </location>
</feature>
<evidence type="ECO:0000313" key="4">
    <source>
        <dbReference type="EMBL" id="ACY13173.1"/>
    </source>
</evidence>
<sequence length="609" mass="65079">MENVSTRDEEQNQSESAQAAPASTESPAAESATSESADAASLQADESAAEAAEGGEAGASSAENESQAAEGGEAAEGGDAAEGGKAPLRKSRSRGGRRGGRGSGGGGQNDPTPELLKLVDLSVKFPDIGPALAELAFKLGNSEIGERVLSMGLSSDRPGLEFYFVAAHAARRERRYEDALRASIDAVRAYADAADDAIAADDAQRLLHLVRLGFNTLMFEIGDVEKHPWFTRDLIAELTRAEPRLGEDSFFRSLLAQALWFEDRERSEAEWQRAHELGAPETTWNARGTWYREAENDLVKAEEAYRKGLEAASDSALLNHNLAQVLIDRARGLEDDKEQVKALLQEAETLLRDALREDGPKGLRRHIHATRDRLFELRRAVVPRSRRRGGKKEADAPVNKEPPAVGDTVQGRVRSVAAFGAFVVLPSGHVGLVHKSELRTGQVNDATEEVNVGDEFEVKVLDVSPDGDSNRLRIGLSRRVLMPGGDKERERERAKGDERGKGGGRGRGGGGGRGGGERGKSGGGGGGGGGGGRGRGAGERGKGGGGRGPRRGGGDEPRGARDDGDRRPRRDGDDRRSPRESEADRKKQEKLASLGEMLLAKMNEDDSKS</sequence>
<keyword evidence="1" id="KW-0175">Coiled coil</keyword>
<dbReference type="AlphaFoldDB" id="D0LLF6"/>
<feature type="compositionally biased region" description="Basic and acidic residues" evidence="2">
    <location>
        <begin position="552"/>
        <end position="590"/>
    </location>
</feature>
<evidence type="ECO:0000313" key="5">
    <source>
        <dbReference type="Proteomes" id="UP000001880"/>
    </source>
</evidence>
<evidence type="ECO:0000259" key="3">
    <source>
        <dbReference type="PROSITE" id="PS50126"/>
    </source>
</evidence>
<keyword evidence="5" id="KW-1185">Reference proteome</keyword>
<dbReference type="Gene3D" id="2.40.50.140">
    <property type="entry name" value="Nucleic acid-binding proteins"/>
    <property type="match status" value="1"/>
</dbReference>
<feature type="compositionally biased region" description="Basic and acidic residues" evidence="2">
    <location>
        <begin position="1"/>
        <end position="10"/>
    </location>
</feature>
<name>D0LLF6_HALO1</name>
<protein>
    <submittedName>
        <fullName evidence="4">RNA binding S1 domain protein</fullName>
    </submittedName>
</protein>
<feature type="compositionally biased region" description="Low complexity" evidence="2">
    <location>
        <begin position="13"/>
        <end position="72"/>
    </location>
</feature>
<feature type="domain" description="S1 motif" evidence="3">
    <location>
        <begin position="406"/>
        <end position="479"/>
    </location>
</feature>
<feature type="region of interest" description="Disordered" evidence="2">
    <location>
        <begin position="385"/>
        <end position="406"/>
    </location>
</feature>
<dbReference type="SMART" id="SM00316">
    <property type="entry name" value="S1"/>
    <property type="match status" value="1"/>
</dbReference>
<dbReference type="HOGENOM" id="CLU_448175_0_0_7"/>
<dbReference type="InterPro" id="IPR003029">
    <property type="entry name" value="S1_domain"/>
</dbReference>
<feature type="compositionally biased region" description="Basic residues" evidence="2">
    <location>
        <begin position="87"/>
        <end position="100"/>
    </location>
</feature>
<evidence type="ECO:0000256" key="1">
    <source>
        <dbReference type="SAM" id="Coils"/>
    </source>
</evidence>
<dbReference type="SUPFAM" id="SSF50249">
    <property type="entry name" value="Nucleic acid-binding proteins"/>
    <property type="match status" value="1"/>
</dbReference>
<dbReference type="GO" id="GO:0003729">
    <property type="term" value="F:mRNA binding"/>
    <property type="evidence" value="ECO:0007669"/>
    <property type="project" value="TreeGrafter"/>
</dbReference>
<feature type="compositionally biased region" description="Gly residues" evidence="2">
    <location>
        <begin position="521"/>
        <end position="535"/>
    </location>
</feature>
<dbReference type="Proteomes" id="UP000001880">
    <property type="component" value="Chromosome"/>
</dbReference>
<feature type="compositionally biased region" description="Basic and acidic residues" evidence="2">
    <location>
        <begin position="485"/>
        <end position="501"/>
    </location>
</feature>
<dbReference type="PANTHER" id="PTHR10724">
    <property type="entry name" value="30S RIBOSOMAL PROTEIN S1"/>
    <property type="match status" value="1"/>
</dbReference>
<dbReference type="GO" id="GO:0003735">
    <property type="term" value="F:structural constituent of ribosome"/>
    <property type="evidence" value="ECO:0007669"/>
    <property type="project" value="TreeGrafter"/>
</dbReference>
<dbReference type="eggNOG" id="COG0539">
    <property type="taxonomic scope" value="Bacteria"/>
</dbReference>
<accession>D0LLF6</accession>